<dbReference type="InterPro" id="IPR001932">
    <property type="entry name" value="PPM-type_phosphatase-like_dom"/>
</dbReference>
<dbReference type="GO" id="GO:0004722">
    <property type="term" value="F:protein serine/threonine phosphatase activity"/>
    <property type="evidence" value="ECO:0007669"/>
    <property type="project" value="UniProtKB-EC"/>
</dbReference>
<keyword evidence="1" id="KW-0904">Protein phosphatase</keyword>
<evidence type="ECO:0000313" key="5">
    <source>
        <dbReference type="Proteomes" id="UP000654075"/>
    </source>
</evidence>
<name>A0A813DPW7_POLGL</name>
<dbReference type="InterPro" id="IPR039123">
    <property type="entry name" value="PPTC7"/>
</dbReference>
<keyword evidence="1" id="KW-0378">Hydrolase</keyword>
<protein>
    <recommendedName>
        <fullName evidence="1">Protein phosphatase</fullName>
        <ecNumber evidence="1">3.1.3.16</ecNumber>
    </recommendedName>
</protein>
<evidence type="ECO:0000256" key="1">
    <source>
        <dbReference type="RuleBase" id="RU366020"/>
    </source>
</evidence>
<comment type="caution">
    <text evidence="4">The sequence shown here is derived from an EMBL/GenBank/DDBJ whole genome shotgun (WGS) entry which is preliminary data.</text>
</comment>
<dbReference type="PANTHER" id="PTHR12320:SF1">
    <property type="entry name" value="PROTEIN PHOSPHATASE PTC7 HOMOLOG"/>
    <property type="match status" value="1"/>
</dbReference>
<dbReference type="PANTHER" id="PTHR12320">
    <property type="entry name" value="PROTEIN PHOSPHATASE 2C"/>
    <property type="match status" value="1"/>
</dbReference>
<gene>
    <name evidence="4" type="ORF">PGLA1383_LOCUS7353</name>
</gene>
<dbReference type="InterPro" id="IPR013783">
    <property type="entry name" value="Ig-like_fold"/>
</dbReference>
<dbReference type="SMART" id="SM01065">
    <property type="entry name" value="CBM_2"/>
    <property type="match status" value="1"/>
</dbReference>
<evidence type="ECO:0000259" key="2">
    <source>
        <dbReference type="PROSITE" id="PS51166"/>
    </source>
</evidence>
<keyword evidence="1" id="KW-0460">Magnesium</keyword>
<evidence type="ECO:0000259" key="3">
    <source>
        <dbReference type="PROSITE" id="PS51746"/>
    </source>
</evidence>
<dbReference type="Pfam" id="PF13672">
    <property type="entry name" value="PP2C_2"/>
    <property type="match status" value="1"/>
</dbReference>
<comment type="catalytic activity">
    <reaction evidence="1">
        <text>O-phospho-L-threonyl-[protein] + H2O = L-threonyl-[protein] + phosphate</text>
        <dbReference type="Rhea" id="RHEA:47004"/>
        <dbReference type="Rhea" id="RHEA-COMP:11060"/>
        <dbReference type="Rhea" id="RHEA-COMP:11605"/>
        <dbReference type="ChEBI" id="CHEBI:15377"/>
        <dbReference type="ChEBI" id="CHEBI:30013"/>
        <dbReference type="ChEBI" id="CHEBI:43474"/>
        <dbReference type="ChEBI" id="CHEBI:61977"/>
        <dbReference type="EC" id="3.1.3.16"/>
    </reaction>
</comment>
<feature type="domain" description="CBM20" evidence="2">
    <location>
        <begin position="2"/>
        <end position="112"/>
    </location>
</feature>
<dbReference type="SUPFAM" id="SSF49452">
    <property type="entry name" value="Starch-binding domain-like"/>
    <property type="match status" value="1"/>
</dbReference>
<dbReference type="Proteomes" id="UP000654075">
    <property type="component" value="Unassembled WGS sequence"/>
</dbReference>
<comment type="cofactor">
    <cofactor evidence="1">
        <name>Mg(2+)</name>
        <dbReference type="ChEBI" id="CHEBI:18420"/>
    </cofactor>
</comment>
<dbReference type="Gene3D" id="2.60.40.10">
    <property type="entry name" value="Immunoglobulins"/>
    <property type="match status" value="1"/>
</dbReference>
<dbReference type="InterPro" id="IPR013784">
    <property type="entry name" value="Carb-bd-like_fold"/>
</dbReference>
<reference evidence="4" key="1">
    <citation type="submission" date="2021-02" db="EMBL/GenBank/DDBJ databases">
        <authorList>
            <person name="Dougan E. K."/>
            <person name="Rhodes N."/>
            <person name="Thang M."/>
            <person name="Chan C."/>
        </authorList>
    </citation>
    <scope>NUCLEOTIDE SEQUENCE</scope>
</reference>
<evidence type="ECO:0000313" key="4">
    <source>
        <dbReference type="EMBL" id="CAE8588557.1"/>
    </source>
</evidence>
<dbReference type="SUPFAM" id="SSF81606">
    <property type="entry name" value="PP2C-like"/>
    <property type="match status" value="1"/>
</dbReference>
<organism evidence="4 5">
    <name type="scientific">Polarella glacialis</name>
    <name type="common">Dinoflagellate</name>
    <dbReference type="NCBI Taxonomy" id="89957"/>
    <lineage>
        <taxon>Eukaryota</taxon>
        <taxon>Sar</taxon>
        <taxon>Alveolata</taxon>
        <taxon>Dinophyceae</taxon>
        <taxon>Suessiales</taxon>
        <taxon>Suessiaceae</taxon>
        <taxon>Polarella</taxon>
    </lineage>
</organism>
<keyword evidence="1" id="KW-0464">Manganese</keyword>
<keyword evidence="1" id="KW-0479">Metal-binding</keyword>
<accession>A0A813DPW7</accession>
<feature type="non-terminal residue" evidence="4">
    <location>
        <position position="1"/>
    </location>
</feature>
<dbReference type="Pfam" id="PF00686">
    <property type="entry name" value="CBM_20"/>
    <property type="match status" value="1"/>
</dbReference>
<comment type="catalytic activity">
    <reaction evidence="1">
        <text>O-phospho-L-seryl-[protein] + H2O = L-seryl-[protein] + phosphate</text>
        <dbReference type="Rhea" id="RHEA:20629"/>
        <dbReference type="Rhea" id="RHEA-COMP:9863"/>
        <dbReference type="Rhea" id="RHEA-COMP:11604"/>
        <dbReference type="ChEBI" id="CHEBI:15377"/>
        <dbReference type="ChEBI" id="CHEBI:29999"/>
        <dbReference type="ChEBI" id="CHEBI:43474"/>
        <dbReference type="ChEBI" id="CHEBI:83421"/>
        <dbReference type="EC" id="3.1.3.16"/>
    </reaction>
</comment>
<sequence length="412" mass="44733">APCAHPGTWVIWQVTCSATMPGDELMLVGSAQSLGSWTPEQGCRLTTRPDQFPVWHGITRLEEAELKASWKIVIRRAGGDACWEPGNDRSFHLLGLSQHGQQRSERSCGFSGPQRTYFIGAQFGQVQETTPPLEIERCSCGVYDAGTPSTTATSTAGSWAESPSNSLAVSQSDASERGQTFSEKHWLWIGANKIGKPTGDCEDAYFVSDTGIVVSDGVGSMIQYASYGVDCAAFASELVELAGRALQPEMWEQMSEGVDNPAVQRAVAAVRAADCGVRAFGAATITAVSFWEEDGKPSIGAANLGDSGFIVLRHRTEPGNRTMEIVTRSKEQQHRWNCPYQLLRLPRALKARTPKSMRYDTADDCDTYHCALQPGDLLLVFTDGFSDNLSEEKMLEVISQAQAAATQSCTTQ</sequence>
<dbReference type="InterPro" id="IPR002044">
    <property type="entry name" value="CBM20"/>
</dbReference>
<comment type="cofactor">
    <cofactor evidence="1">
        <name>Mn(2+)</name>
        <dbReference type="ChEBI" id="CHEBI:29035"/>
    </cofactor>
</comment>
<proteinExistence type="inferred from homology"/>
<feature type="domain" description="PPM-type phosphatase" evidence="3">
    <location>
        <begin position="188"/>
        <end position="412"/>
    </location>
</feature>
<dbReference type="Gene3D" id="3.60.40.10">
    <property type="entry name" value="PPM-type phosphatase domain"/>
    <property type="match status" value="1"/>
</dbReference>
<dbReference type="EC" id="3.1.3.16" evidence="1"/>
<dbReference type="GO" id="GO:0046872">
    <property type="term" value="F:metal ion binding"/>
    <property type="evidence" value="ECO:0007669"/>
    <property type="project" value="UniProtKB-UniRule"/>
</dbReference>
<dbReference type="PROSITE" id="PS51166">
    <property type="entry name" value="CBM20"/>
    <property type="match status" value="1"/>
</dbReference>
<keyword evidence="5" id="KW-1185">Reference proteome</keyword>
<dbReference type="AlphaFoldDB" id="A0A813DPW7"/>
<comment type="similarity">
    <text evidence="1">Belongs to the PP2C family.</text>
</comment>
<dbReference type="PROSITE" id="PS51746">
    <property type="entry name" value="PPM_2"/>
    <property type="match status" value="1"/>
</dbReference>
<feature type="non-terminal residue" evidence="4">
    <location>
        <position position="412"/>
    </location>
</feature>
<dbReference type="OrthoDB" id="60843at2759"/>
<dbReference type="EMBL" id="CAJNNV010003204">
    <property type="protein sequence ID" value="CAE8588557.1"/>
    <property type="molecule type" value="Genomic_DNA"/>
</dbReference>
<dbReference type="InterPro" id="IPR036457">
    <property type="entry name" value="PPM-type-like_dom_sf"/>
</dbReference>
<dbReference type="GO" id="GO:2001070">
    <property type="term" value="F:starch binding"/>
    <property type="evidence" value="ECO:0007669"/>
    <property type="project" value="InterPro"/>
</dbReference>